<keyword evidence="3" id="KW-0813">Transport</keyword>
<dbReference type="EMBL" id="SLZR01000001">
    <property type="protein sequence ID" value="TCS44101.1"/>
    <property type="molecule type" value="Genomic_DNA"/>
</dbReference>
<dbReference type="Gene3D" id="3.30.1950.10">
    <property type="entry name" value="wza like domain"/>
    <property type="match status" value="1"/>
</dbReference>
<keyword evidence="13" id="KW-0998">Cell outer membrane</keyword>
<evidence type="ECO:0000259" key="16">
    <source>
        <dbReference type="Pfam" id="PF02563"/>
    </source>
</evidence>
<keyword evidence="4" id="KW-1134">Transmembrane beta strand</keyword>
<comment type="caution">
    <text evidence="18">The sequence shown here is derived from an EMBL/GenBank/DDBJ whole genome shotgun (WGS) entry which is preliminary data.</text>
</comment>
<dbReference type="Proteomes" id="UP000295793">
    <property type="component" value="Unassembled WGS sequence"/>
</dbReference>
<keyword evidence="11" id="KW-0472">Membrane</keyword>
<evidence type="ECO:0000256" key="3">
    <source>
        <dbReference type="ARBA" id="ARBA00022448"/>
    </source>
</evidence>
<evidence type="ECO:0000256" key="11">
    <source>
        <dbReference type="ARBA" id="ARBA00023136"/>
    </source>
</evidence>
<dbReference type="AlphaFoldDB" id="A0A4R3IC58"/>
<dbReference type="GO" id="GO:0015288">
    <property type="term" value="F:porin activity"/>
    <property type="evidence" value="ECO:0007669"/>
    <property type="project" value="UniProtKB-KW"/>
</dbReference>
<dbReference type="Pfam" id="PF22461">
    <property type="entry name" value="SLBB_2"/>
    <property type="match status" value="1"/>
</dbReference>
<dbReference type="InterPro" id="IPR054765">
    <property type="entry name" value="SLBB_dom"/>
</dbReference>
<protein>
    <submittedName>
        <fullName evidence="18">Polysaccharide export outer membrane protein</fullName>
    </submittedName>
</protein>
<dbReference type="Pfam" id="PF02563">
    <property type="entry name" value="Poly_export"/>
    <property type="match status" value="1"/>
</dbReference>
<keyword evidence="7 15" id="KW-0732">Signal</keyword>
<evidence type="ECO:0000256" key="15">
    <source>
        <dbReference type="SAM" id="SignalP"/>
    </source>
</evidence>
<dbReference type="Gene3D" id="3.10.560.10">
    <property type="entry name" value="Outer membrane lipoprotein wza domain like"/>
    <property type="match status" value="1"/>
</dbReference>
<dbReference type="PANTHER" id="PTHR33619">
    <property type="entry name" value="POLYSACCHARIDE EXPORT PROTEIN GFCE-RELATED"/>
    <property type="match status" value="1"/>
</dbReference>
<comment type="similarity">
    <text evidence="2">Belongs to the BexD/CtrA/VexA family.</text>
</comment>
<dbReference type="InterPro" id="IPR049712">
    <property type="entry name" value="Poly_export"/>
</dbReference>
<feature type="domain" description="Polysaccharide export protein N-terminal" evidence="16">
    <location>
        <begin position="36"/>
        <end position="109"/>
    </location>
</feature>
<evidence type="ECO:0000259" key="17">
    <source>
        <dbReference type="Pfam" id="PF22461"/>
    </source>
</evidence>
<dbReference type="GO" id="GO:0015159">
    <property type="term" value="F:polysaccharide transmembrane transporter activity"/>
    <property type="evidence" value="ECO:0007669"/>
    <property type="project" value="InterPro"/>
</dbReference>
<dbReference type="NCBIfam" id="TIGR03027">
    <property type="entry name" value="pepcterm_export"/>
    <property type="match status" value="1"/>
</dbReference>
<feature type="signal peptide" evidence="15">
    <location>
        <begin position="1"/>
        <end position="21"/>
    </location>
</feature>
<gene>
    <name evidence="18" type="ORF">BCF53_101444</name>
</gene>
<evidence type="ECO:0000256" key="9">
    <source>
        <dbReference type="ARBA" id="ARBA00023065"/>
    </source>
</evidence>
<evidence type="ECO:0000256" key="1">
    <source>
        <dbReference type="ARBA" id="ARBA00004571"/>
    </source>
</evidence>
<dbReference type="RefSeq" id="WP_207902619.1">
    <property type="nucleotide sequence ID" value="NZ_SLZR01000001.1"/>
</dbReference>
<accession>A0A4R3IC58</accession>
<evidence type="ECO:0000256" key="2">
    <source>
        <dbReference type="ARBA" id="ARBA00009450"/>
    </source>
</evidence>
<evidence type="ECO:0000256" key="10">
    <source>
        <dbReference type="ARBA" id="ARBA00023114"/>
    </source>
</evidence>
<dbReference type="GO" id="GO:0046930">
    <property type="term" value="C:pore complex"/>
    <property type="evidence" value="ECO:0007669"/>
    <property type="project" value="UniProtKB-KW"/>
</dbReference>
<keyword evidence="9" id="KW-0406">Ion transport</keyword>
<feature type="domain" description="SLBB" evidence="17">
    <location>
        <begin position="120"/>
        <end position="200"/>
    </location>
</feature>
<evidence type="ECO:0000256" key="8">
    <source>
        <dbReference type="ARBA" id="ARBA00023047"/>
    </source>
</evidence>
<comment type="subcellular location">
    <subcellularLocation>
        <location evidence="1">Cell outer membrane</location>
        <topology evidence="1">Multi-pass membrane protein</topology>
    </subcellularLocation>
</comment>
<evidence type="ECO:0000256" key="14">
    <source>
        <dbReference type="ARBA" id="ARBA00023288"/>
    </source>
</evidence>
<keyword evidence="8" id="KW-0625">Polysaccharide transport</keyword>
<proteinExistence type="inferred from homology"/>
<evidence type="ECO:0000256" key="7">
    <source>
        <dbReference type="ARBA" id="ARBA00022729"/>
    </source>
</evidence>
<sequence>MKFFTQAILTMIFLALLGGCASGGAKGISGPEMSYVKQPYVIGISDQLQIDVWRNSDLTRSVLVRPDGFITMPLMGDVLSAGRTPEELAEVISEALKSVIKTPEVTVTVVNPVSQAYQYRVRVMGQVNQPTSITFVDGMTVMDLVLAGGGVSDFGAGNRSVLNRLVDGEYKEYPVRLDDILDRGDISTNYELQPADVLTVPGKSIWRGEF</sequence>
<evidence type="ECO:0000256" key="13">
    <source>
        <dbReference type="ARBA" id="ARBA00023237"/>
    </source>
</evidence>
<dbReference type="PANTHER" id="PTHR33619:SF3">
    <property type="entry name" value="POLYSACCHARIDE EXPORT PROTEIN GFCE-RELATED"/>
    <property type="match status" value="1"/>
</dbReference>
<evidence type="ECO:0000256" key="6">
    <source>
        <dbReference type="ARBA" id="ARBA00022692"/>
    </source>
</evidence>
<keyword evidence="19" id="KW-1185">Reference proteome</keyword>
<organism evidence="18 19">
    <name type="scientific">Reinekea marinisedimentorum</name>
    <dbReference type="NCBI Taxonomy" id="230495"/>
    <lineage>
        <taxon>Bacteria</taxon>
        <taxon>Pseudomonadati</taxon>
        <taxon>Pseudomonadota</taxon>
        <taxon>Gammaproteobacteria</taxon>
        <taxon>Oceanospirillales</taxon>
        <taxon>Saccharospirillaceae</taxon>
        <taxon>Reinekea</taxon>
    </lineage>
</organism>
<evidence type="ECO:0000256" key="12">
    <source>
        <dbReference type="ARBA" id="ARBA00023139"/>
    </source>
</evidence>
<evidence type="ECO:0000256" key="4">
    <source>
        <dbReference type="ARBA" id="ARBA00022452"/>
    </source>
</evidence>
<evidence type="ECO:0000313" key="18">
    <source>
        <dbReference type="EMBL" id="TCS44101.1"/>
    </source>
</evidence>
<keyword evidence="5" id="KW-0762">Sugar transport</keyword>
<dbReference type="PROSITE" id="PS51257">
    <property type="entry name" value="PROKAR_LIPOPROTEIN"/>
    <property type="match status" value="1"/>
</dbReference>
<reference evidence="18 19" key="1">
    <citation type="submission" date="2019-03" db="EMBL/GenBank/DDBJ databases">
        <title>Genomic Encyclopedia of Archaeal and Bacterial Type Strains, Phase II (KMG-II): from individual species to whole genera.</title>
        <authorList>
            <person name="Goeker M."/>
        </authorList>
    </citation>
    <scope>NUCLEOTIDE SEQUENCE [LARGE SCALE GENOMIC DNA]</scope>
    <source>
        <strain evidence="18 19">DSM 15388</strain>
    </source>
</reference>
<dbReference type="InterPro" id="IPR017477">
    <property type="entry name" value="PEP-CTERM_polysacc_export"/>
</dbReference>
<dbReference type="GO" id="GO:0009279">
    <property type="term" value="C:cell outer membrane"/>
    <property type="evidence" value="ECO:0007669"/>
    <property type="project" value="UniProtKB-SubCell"/>
</dbReference>
<feature type="chain" id="PRO_5020511016" evidence="15">
    <location>
        <begin position="22"/>
        <end position="210"/>
    </location>
</feature>
<evidence type="ECO:0000256" key="5">
    <source>
        <dbReference type="ARBA" id="ARBA00022597"/>
    </source>
</evidence>
<name>A0A4R3IC58_9GAMM</name>
<keyword evidence="12" id="KW-0564">Palmitate</keyword>
<keyword evidence="6" id="KW-0812">Transmembrane</keyword>
<evidence type="ECO:0000313" key="19">
    <source>
        <dbReference type="Proteomes" id="UP000295793"/>
    </source>
</evidence>
<keyword evidence="10" id="KW-0626">Porin</keyword>
<keyword evidence="14" id="KW-0449">Lipoprotein</keyword>
<dbReference type="InterPro" id="IPR003715">
    <property type="entry name" value="Poly_export_N"/>
</dbReference>
<dbReference type="GO" id="GO:0006811">
    <property type="term" value="P:monoatomic ion transport"/>
    <property type="evidence" value="ECO:0007669"/>
    <property type="project" value="UniProtKB-KW"/>
</dbReference>